<dbReference type="RefSeq" id="WP_345197564.1">
    <property type="nucleotide sequence ID" value="NZ_BAABFL010000443.1"/>
</dbReference>
<dbReference type="Gene3D" id="1.10.3860.10">
    <property type="entry name" value="Sodium:dicarboxylate symporter"/>
    <property type="match status" value="1"/>
</dbReference>
<evidence type="ECO:0000256" key="2">
    <source>
        <dbReference type="ARBA" id="ARBA00022448"/>
    </source>
</evidence>
<feature type="transmembrane region" description="Helical" evidence="6">
    <location>
        <begin position="165"/>
        <end position="186"/>
    </location>
</feature>
<feature type="transmembrane region" description="Helical" evidence="6">
    <location>
        <begin position="39"/>
        <end position="58"/>
    </location>
</feature>
<keyword evidence="3 6" id="KW-0812">Transmembrane</keyword>
<feature type="transmembrane region" description="Helical" evidence="6">
    <location>
        <begin position="119"/>
        <end position="145"/>
    </location>
</feature>
<dbReference type="EMBL" id="BAABFL010000443">
    <property type="protein sequence ID" value="GAA4651218.1"/>
    <property type="molecule type" value="Genomic_DNA"/>
</dbReference>
<evidence type="ECO:0000256" key="3">
    <source>
        <dbReference type="ARBA" id="ARBA00022692"/>
    </source>
</evidence>
<reference evidence="8" key="1">
    <citation type="journal article" date="2019" name="Int. J. Syst. Evol. Microbiol.">
        <title>The Global Catalogue of Microorganisms (GCM) 10K type strain sequencing project: providing services to taxonomists for standard genome sequencing and annotation.</title>
        <authorList>
            <consortium name="The Broad Institute Genomics Platform"/>
            <consortium name="The Broad Institute Genome Sequencing Center for Infectious Disease"/>
            <person name="Wu L."/>
            <person name="Ma J."/>
        </authorList>
    </citation>
    <scope>NUCLEOTIDE SEQUENCE [LARGE SCALE GENOMIC DNA]</scope>
    <source>
        <strain evidence="8">JCM 17805</strain>
    </source>
</reference>
<feature type="transmembrane region" description="Helical" evidence="6">
    <location>
        <begin position="335"/>
        <end position="358"/>
    </location>
</feature>
<keyword evidence="8" id="KW-1185">Reference proteome</keyword>
<feature type="transmembrane region" description="Helical" evidence="6">
    <location>
        <begin position="198"/>
        <end position="218"/>
    </location>
</feature>
<accession>A0ABP8V6W2</accession>
<organism evidence="7 8">
    <name type="scientific">Kistimonas scapharcae</name>
    <dbReference type="NCBI Taxonomy" id="1036133"/>
    <lineage>
        <taxon>Bacteria</taxon>
        <taxon>Pseudomonadati</taxon>
        <taxon>Pseudomonadota</taxon>
        <taxon>Gammaproteobacteria</taxon>
        <taxon>Oceanospirillales</taxon>
        <taxon>Endozoicomonadaceae</taxon>
        <taxon>Kistimonas</taxon>
    </lineage>
</organism>
<comment type="subcellular location">
    <subcellularLocation>
        <location evidence="1">Membrane</location>
        <topology evidence="1">Multi-pass membrane protein</topology>
    </subcellularLocation>
</comment>
<comment type="caution">
    <text evidence="7">The sequence shown here is derived from an EMBL/GenBank/DDBJ whole genome shotgun (WGS) entry which is preliminary data.</text>
</comment>
<feature type="transmembrane region" description="Helical" evidence="6">
    <location>
        <begin position="6"/>
        <end position="27"/>
    </location>
</feature>
<evidence type="ECO:0000313" key="7">
    <source>
        <dbReference type="EMBL" id="GAA4651218.1"/>
    </source>
</evidence>
<dbReference type="PANTHER" id="PTHR42865:SF8">
    <property type="entry name" value="SERINE_THREONINE TRANSPORTER SSTT"/>
    <property type="match status" value="1"/>
</dbReference>
<name>A0ABP8V6W2_9GAMM</name>
<evidence type="ECO:0000256" key="4">
    <source>
        <dbReference type="ARBA" id="ARBA00022989"/>
    </source>
</evidence>
<dbReference type="Pfam" id="PF00375">
    <property type="entry name" value="SDF"/>
    <property type="match status" value="1"/>
</dbReference>
<dbReference type="SUPFAM" id="SSF118215">
    <property type="entry name" value="Proton glutamate symport protein"/>
    <property type="match status" value="1"/>
</dbReference>
<keyword evidence="2" id="KW-0813">Transport</keyword>
<evidence type="ECO:0000256" key="5">
    <source>
        <dbReference type="ARBA" id="ARBA00023136"/>
    </source>
</evidence>
<dbReference type="InterPro" id="IPR036458">
    <property type="entry name" value="Na:dicarbo_symporter_sf"/>
</dbReference>
<feature type="transmembrane region" description="Helical" evidence="6">
    <location>
        <begin position="268"/>
        <end position="298"/>
    </location>
</feature>
<dbReference type="InterPro" id="IPR001991">
    <property type="entry name" value="Na-dicarboxylate_symporter"/>
</dbReference>
<feature type="transmembrane region" description="Helical" evidence="6">
    <location>
        <begin position="238"/>
        <end position="256"/>
    </location>
</feature>
<sequence length="400" mass="41313">MKLIVRLLAGIVAGVIIGLLVPQAGVIEALARLLVTFKSIFGEFISFTIPLIILFYIMSGVANLQQGSGRALGSTVGFAYLSTIVAGSLAFFMASTFIPGMVELGSQAASEGGGLKPILVLHIPPVMGVMTALVMAFAFGMGISATGGSELKTVVDQAKDIVELMLSKVLIPGLPFYIAGVFAEMAVDGTVFSTLKTFGVVLMLAIVMHWIWLSILYFSTGALTGRNPLSMLRNMIPAYLTAVGTMSSAATIPVTVRQAKANGIDDNVVDFAVPLCATIHLSGSAITLTTCATAVMLLTGLAEPTYAMILPFLLMLGVTLIAAPGAPGGAVMASLGLLTSMLGFGESAIALMIALYMAQDSFGTACNVTGDGAIAALVERFGRTAEEPMASAILPEGQEG</sequence>
<dbReference type="Proteomes" id="UP001500604">
    <property type="component" value="Unassembled WGS sequence"/>
</dbReference>
<keyword evidence="5 6" id="KW-0472">Membrane</keyword>
<evidence type="ECO:0000313" key="8">
    <source>
        <dbReference type="Proteomes" id="UP001500604"/>
    </source>
</evidence>
<protein>
    <submittedName>
        <fullName evidence="7">Dicarboxylate/amino acid:cation symporter</fullName>
    </submittedName>
</protein>
<dbReference type="PANTHER" id="PTHR42865">
    <property type="entry name" value="PROTON/GLUTAMATE-ASPARTATE SYMPORTER"/>
    <property type="match status" value="1"/>
</dbReference>
<evidence type="ECO:0000256" key="6">
    <source>
        <dbReference type="SAM" id="Phobius"/>
    </source>
</evidence>
<evidence type="ECO:0000256" key="1">
    <source>
        <dbReference type="ARBA" id="ARBA00004141"/>
    </source>
</evidence>
<gene>
    <name evidence="7" type="ORF">GCM10023116_35010</name>
</gene>
<dbReference type="PRINTS" id="PR00173">
    <property type="entry name" value="EDTRNSPORT"/>
</dbReference>
<proteinExistence type="predicted"/>
<feature type="transmembrane region" description="Helical" evidence="6">
    <location>
        <begin position="78"/>
        <end position="98"/>
    </location>
</feature>
<feature type="transmembrane region" description="Helical" evidence="6">
    <location>
        <begin position="304"/>
        <end position="323"/>
    </location>
</feature>
<keyword evidence="4 6" id="KW-1133">Transmembrane helix</keyword>